<dbReference type="Proteomes" id="UP001460270">
    <property type="component" value="Unassembled WGS sequence"/>
</dbReference>
<keyword evidence="3" id="KW-1185">Reference proteome</keyword>
<dbReference type="AlphaFoldDB" id="A0AAW0Q5F2"/>
<feature type="compositionally biased region" description="Polar residues" evidence="1">
    <location>
        <begin position="88"/>
        <end position="111"/>
    </location>
</feature>
<reference evidence="3" key="1">
    <citation type="submission" date="2024-04" db="EMBL/GenBank/DDBJ databases">
        <title>Salinicola lusitanus LLJ914,a marine bacterium isolated from the Okinawa Trough.</title>
        <authorList>
            <person name="Li J."/>
        </authorList>
    </citation>
    <scope>NUCLEOTIDE SEQUENCE [LARGE SCALE GENOMIC DNA]</scope>
</reference>
<evidence type="ECO:0000256" key="1">
    <source>
        <dbReference type="SAM" id="MobiDB-lite"/>
    </source>
</evidence>
<evidence type="ECO:0000313" key="2">
    <source>
        <dbReference type="EMBL" id="KAK7945780.1"/>
    </source>
</evidence>
<sequence length="151" mass="16228">MRTDGKGRSASPHRITYNSDFHAIKCSFDSGITLKSGAQQSTVHPSRLPSSLSDPIMSQMGNNPVSRVRVGSTRGAKISQNIFLQMDSQQLKPNGQNAGCTPALSPQKQPIPTSPFPSAHRSFMSSSSALSAVTDLSTPDSYHKIKADQKK</sequence>
<feature type="region of interest" description="Disordered" evidence="1">
    <location>
        <begin position="88"/>
        <end position="151"/>
    </location>
</feature>
<evidence type="ECO:0000313" key="3">
    <source>
        <dbReference type="Proteomes" id="UP001460270"/>
    </source>
</evidence>
<name>A0AAW0Q5F2_9GOBI</name>
<feature type="compositionally biased region" description="Low complexity" evidence="1">
    <location>
        <begin position="118"/>
        <end position="132"/>
    </location>
</feature>
<protein>
    <submittedName>
        <fullName evidence="2">Uncharacterized protein</fullName>
    </submittedName>
</protein>
<feature type="compositionally biased region" description="Polar residues" evidence="1">
    <location>
        <begin position="38"/>
        <end position="53"/>
    </location>
</feature>
<accession>A0AAW0Q5F2</accession>
<proteinExistence type="predicted"/>
<dbReference type="EMBL" id="JBBPFD010000001">
    <property type="protein sequence ID" value="KAK7945780.1"/>
    <property type="molecule type" value="Genomic_DNA"/>
</dbReference>
<organism evidence="2 3">
    <name type="scientific">Mugilogobius chulae</name>
    <name type="common">yellowstripe goby</name>
    <dbReference type="NCBI Taxonomy" id="88201"/>
    <lineage>
        <taxon>Eukaryota</taxon>
        <taxon>Metazoa</taxon>
        <taxon>Chordata</taxon>
        <taxon>Craniata</taxon>
        <taxon>Vertebrata</taxon>
        <taxon>Euteleostomi</taxon>
        <taxon>Actinopterygii</taxon>
        <taxon>Neopterygii</taxon>
        <taxon>Teleostei</taxon>
        <taxon>Neoteleostei</taxon>
        <taxon>Acanthomorphata</taxon>
        <taxon>Gobiaria</taxon>
        <taxon>Gobiiformes</taxon>
        <taxon>Gobioidei</taxon>
        <taxon>Gobiidae</taxon>
        <taxon>Gobionellinae</taxon>
        <taxon>Mugilogobius</taxon>
    </lineage>
</organism>
<feature type="region of interest" description="Disordered" evidence="1">
    <location>
        <begin position="38"/>
        <end position="64"/>
    </location>
</feature>
<feature type="compositionally biased region" description="Basic and acidic residues" evidence="1">
    <location>
        <begin position="141"/>
        <end position="151"/>
    </location>
</feature>
<gene>
    <name evidence="2" type="ORF">WMY93_001508</name>
</gene>
<comment type="caution">
    <text evidence="2">The sequence shown here is derived from an EMBL/GenBank/DDBJ whole genome shotgun (WGS) entry which is preliminary data.</text>
</comment>